<keyword evidence="4 7" id="KW-0560">Oxidoreductase</keyword>
<dbReference type="InterPro" id="IPR017972">
    <property type="entry name" value="Cyt_P450_CS"/>
</dbReference>
<accession>A0A9P3GTH8</accession>
<comment type="similarity">
    <text evidence="2 7">Belongs to the cytochrome P450 family.</text>
</comment>
<gene>
    <name evidence="8" type="ORF">PsYK624_157910</name>
</gene>
<comment type="caution">
    <text evidence="8">The sequence shown here is derived from an EMBL/GenBank/DDBJ whole genome shotgun (WGS) entry which is preliminary data.</text>
</comment>
<evidence type="ECO:0000256" key="6">
    <source>
        <dbReference type="PIRSR" id="PIRSR602403-1"/>
    </source>
</evidence>
<evidence type="ECO:0000313" key="8">
    <source>
        <dbReference type="EMBL" id="GJE99525.1"/>
    </source>
</evidence>
<proteinExistence type="inferred from homology"/>
<dbReference type="PROSITE" id="PS00086">
    <property type="entry name" value="CYTOCHROME_P450"/>
    <property type="match status" value="1"/>
</dbReference>
<dbReference type="Gene3D" id="1.10.630.10">
    <property type="entry name" value="Cytochrome P450"/>
    <property type="match status" value="1"/>
</dbReference>
<dbReference type="InterPro" id="IPR036396">
    <property type="entry name" value="Cyt_P450_sf"/>
</dbReference>
<dbReference type="EMBL" id="BPQB01000111">
    <property type="protein sequence ID" value="GJE99525.1"/>
    <property type="molecule type" value="Genomic_DNA"/>
</dbReference>
<dbReference type="AlphaFoldDB" id="A0A9P3GTH8"/>
<reference evidence="8 9" key="1">
    <citation type="submission" date="2021-08" db="EMBL/GenBank/DDBJ databases">
        <title>Draft Genome Sequence of Phanerochaete sordida strain YK-624.</title>
        <authorList>
            <person name="Mori T."/>
            <person name="Dohra H."/>
            <person name="Suzuki T."/>
            <person name="Kawagishi H."/>
            <person name="Hirai H."/>
        </authorList>
    </citation>
    <scope>NUCLEOTIDE SEQUENCE [LARGE SCALE GENOMIC DNA]</scope>
    <source>
        <strain evidence="8 9">YK-624</strain>
    </source>
</reference>
<sequence>MSQHHSSGAFISEDTSRLLVYFVCSLPLVLFMHSLFSPASLRHIPTVGGSSLPLLSYKGAWDFQTSGRSVLQRGYEKYKGKVFKIPFLDRWVAVITGRELVDEMQRLSDDTVSFFQGSGEVTGFKYVFQNFAPRRHSHFHVNMIQRQLTKHMSVAFGEMYEELDVVFKKLLPDNETEWVPVHAIDVARTAVARASNRIFVGLPLCRDPAFLKFVVNFTLDVARARDVLAFFPPILKSFMAKMVVNLDARIQEGMEIFRPLIEERMKLVKQLGKDSPDRPDDMFQWILDALVERNEPMEQVVLMAMFVNIAAINTSSNSFTHALYHLAARPDWIAPLRQEAESAIGEEGWTKNAMSKLVMTDSFLRESQRYNSIVPLTCVRKALQPFTLSDGTHIPQGTICVTPAFATHFDDDNYEDAAAFDPWRYVPKDTTPDAKGAAQKQFVTTSAEYVPFGHGKHACPGRFFAATELKAMMAYIVLNYDVKFANEGVRPENAASALSTRPHQEARVLFRKRNNPLV</sequence>
<dbReference type="CDD" id="cd11041">
    <property type="entry name" value="CYP503A1-like"/>
    <property type="match status" value="1"/>
</dbReference>
<protein>
    <submittedName>
        <fullName evidence="8">Cytochrome P450</fullName>
    </submittedName>
</protein>
<dbReference type="GO" id="GO:0016705">
    <property type="term" value="F:oxidoreductase activity, acting on paired donors, with incorporation or reduction of molecular oxygen"/>
    <property type="evidence" value="ECO:0007669"/>
    <property type="project" value="InterPro"/>
</dbReference>
<organism evidence="8 9">
    <name type="scientific">Phanerochaete sordida</name>
    <dbReference type="NCBI Taxonomy" id="48140"/>
    <lineage>
        <taxon>Eukaryota</taxon>
        <taxon>Fungi</taxon>
        <taxon>Dikarya</taxon>
        <taxon>Basidiomycota</taxon>
        <taxon>Agaricomycotina</taxon>
        <taxon>Agaricomycetes</taxon>
        <taxon>Polyporales</taxon>
        <taxon>Phanerochaetaceae</taxon>
        <taxon>Phanerochaete</taxon>
    </lineage>
</organism>
<feature type="binding site" description="axial binding residue" evidence="6">
    <location>
        <position position="459"/>
    </location>
    <ligand>
        <name>heme</name>
        <dbReference type="ChEBI" id="CHEBI:30413"/>
    </ligand>
    <ligandPart>
        <name>Fe</name>
        <dbReference type="ChEBI" id="CHEBI:18248"/>
    </ligandPart>
</feature>
<dbReference type="GO" id="GO:0020037">
    <property type="term" value="F:heme binding"/>
    <property type="evidence" value="ECO:0007669"/>
    <property type="project" value="InterPro"/>
</dbReference>
<evidence type="ECO:0000256" key="2">
    <source>
        <dbReference type="ARBA" id="ARBA00010617"/>
    </source>
</evidence>
<keyword evidence="9" id="KW-1185">Reference proteome</keyword>
<evidence type="ECO:0000256" key="3">
    <source>
        <dbReference type="ARBA" id="ARBA00022723"/>
    </source>
</evidence>
<keyword evidence="3 6" id="KW-0479">Metal-binding</keyword>
<dbReference type="GO" id="GO:0004497">
    <property type="term" value="F:monooxygenase activity"/>
    <property type="evidence" value="ECO:0007669"/>
    <property type="project" value="UniProtKB-KW"/>
</dbReference>
<keyword evidence="6 7" id="KW-0349">Heme</keyword>
<evidence type="ECO:0000256" key="5">
    <source>
        <dbReference type="ARBA" id="ARBA00023004"/>
    </source>
</evidence>
<dbReference type="PRINTS" id="PR00385">
    <property type="entry name" value="P450"/>
</dbReference>
<dbReference type="OrthoDB" id="1844152at2759"/>
<evidence type="ECO:0000256" key="7">
    <source>
        <dbReference type="RuleBase" id="RU000461"/>
    </source>
</evidence>
<dbReference type="Pfam" id="PF00067">
    <property type="entry name" value="p450"/>
    <property type="match status" value="1"/>
</dbReference>
<keyword evidence="7" id="KW-0503">Monooxygenase</keyword>
<name>A0A9P3GTH8_9APHY</name>
<dbReference type="SUPFAM" id="SSF48264">
    <property type="entry name" value="Cytochrome P450"/>
    <property type="match status" value="1"/>
</dbReference>
<dbReference type="GO" id="GO:0005506">
    <property type="term" value="F:iron ion binding"/>
    <property type="evidence" value="ECO:0007669"/>
    <property type="project" value="InterPro"/>
</dbReference>
<dbReference type="PANTHER" id="PTHR46206">
    <property type="entry name" value="CYTOCHROME P450"/>
    <property type="match status" value="1"/>
</dbReference>
<evidence type="ECO:0000256" key="1">
    <source>
        <dbReference type="ARBA" id="ARBA00001971"/>
    </source>
</evidence>
<evidence type="ECO:0000313" key="9">
    <source>
        <dbReference type="Proteomes" id="UP000703269"/>
    </source>
</evidence>
<keyword evidence="5 6" id="KW-0408">Iron</keyword>
<dbReference type="Proteomes" id="UP000703269">
    <property type="component" value="Unassembled WGS sequence"/>
</dbReference>
<dbReference type="PRINTS" id="PR00465">
    <property type="entry name" value="EP450IV"/>
</dbReference>
<evidence type="ECO:0000256" key="4">
    <source>
        <dbReference type="ARBA" id="ARBA00023002"/>
    </source>
</evidence>
<dbReference type="InterPro" id="IPR001128">
    <property type="entry name" value="Cyt_P450"/>
</dbReference>
<dbReference type="InterPro" id="IPR002403">
    <property type="entry name" value="Cyt_P450_E_grp-IV"/>
</dbReference>
<comment type="cofactor">
    <cofactor evidence="1 6">
        <name>heme</name>
        <dbReference type="ChEBI" id="CHEBI:30413"/>
    </cofactor>
</comment>